<dbReference type="SMART" id="SM01117">
    <property type="entry name" value="Cyt-b5"/>
    <property type="match status" value="1"/>
</dbReference>
<protein>
    <recommendedName>
        <fullName evidence="5">Cytochrome b5 heme-binding domain-containing protein</fullName>
    </recommendedName>
</protein>
<reference evidence="7" key="2">
    <citation type="submission" date="2023-06" db="EMBL/GenBank/DDBJ databases">
        <title>Long-read-based genome assembly of the green algal bacterivore Cymbomonas tetramitiformis.</title>
        <authorList>
            <person name="Gyaltshen Y."/>
            <person name="Rozenberg A."/>
            <person name="Paasch A."/>
            <person name="Burns J.A."/>
            <person name="Warring S."/>
            <person name="Larson R."/>
            <person name="Maurer-Alcala X."/>
            <person name="Dacks J."/>
            <person name="Kim E."/>
        </authorList>
    </citation>
    <scope>NUCLEOTIDE SEQUENCE</scope>
    <source>
        <strain evidence="7">PLY_AMNH</strain>
    </source>
</reference>
<dbReference type="Gene3D" id="1.20.910.10">
    <property type="entry name" value="Heme oxygenase-like"/>
    <property type="match status" value="1"/>
</dbReference>
<evidence type="ECO:0000256" key="3">
    <source>
        <dbReference type="SAM" id="MobiDB-lite"/>
    </source>
</evidence>
<comment type="similarity">
    <text evidence="2">Belongs to the cytochrome b5 family. MAPR subfamily.</text>
</comment>
<evidence type="ECO:0000259" key="5">
    <source>
        <dbReference type="SMART" id="SM01117"/>
    </source>
</evidence>
<dbReference type="Proteomes" id="UP001190700">
    <property type="component" value="Unassembled WGS sequence"/>
</dbReference>
<keyword evidence="4" id="KW-0472">Membrane</keyword>
<keyword evidence="8" id="KW-1185">Reference proteome</keyword>
<reference evidence="7 8" key="1">
    <citation type="journal article" date="2015" name="Genome Biol. Evol.">
        <title>Comparative Genomics of a Bacterivorous Green Alga Reveals Evolutionary Causalities and Consequences of Phago-Mixotrophic Mode of Nutrition.</title>
        <authorList>
            <person name="Burns J.A."/>
            <person name="Paasch A."/>
            <person name="Narechania A."/>
            <person name="Kim E."/>
        </authorList>
    </citation>
    <scope>NUCLEOTIDE SEQUENCE [LARGE SCALE GENOMIC DNA]</scope>
    <source>
        <strain evidence="7">PLY_AMNH</strain>
    </source>
</reference>
<evidence type="ECO:0000256" key="2">
    <source>
        <dbReference type="ARBA" id="ARBA00038357"/>
    </source>
</evidence>
<keyword evidence="1" id="KW-0754">Steroid-binding</keyword>
<dbReference type="InterPro" id="IPR001199">
    <property type="entry name" value="Cyt_B5-like_heme/steroid-bd"/>
</dbReference>
<dbReference type="InterPro" id="IPR016084">
    <property type="entry name" value="Haem_Oase-like_multi-hlx"/>
</dbReference>
<dbReference type="EMBL" id="LGRX02034066">
    <property type="protein sequence ID" value="KAK3238942.1"/>
    <property type="molecule type" value="Genomic_DNA"/>
</dbReference>
<dbReference type="GO" id="GO:0006788">
    <property type="term" value="P:heme oxidation"/>
    <property type="evidence" value="ECO:0007669"/>
    <property type="project" value="InterPro"/>
</dbReference>
<keyword evidence="4" id="KW-1133">Transmembrane helix</keyword>
<proteinExistence type="inferred from homology"/>
<feature type="region of interest" description="Disordered" evidence="3">
    <location>
        <begin position="357"/>
        <end position="383"/>
    </location>
</feature>
<dbReference type="GO" id="GO:0012505">
    <property type="term" value="C:endomembrane system"/>
    <property type="evidence" value="ECO:0007669"/>
    <property type="project" value="TreeGrafter"/>
</dbReference>
<dbReference type="CDD" id="cd19165">
    <property type="entry name" value="HemeO"/>
    <property type="match status" value="1"/>
</dbReference>
<organism evidence="7 8">
    <name type="scientific">Cymbomonas tetramitiformis</name>
    <dbReference type="NCBI Taxonomy" id="36881"/>
    <lineage>
        <taxon>Eukaryota</taxon>
        <taxon>Viridiplantae</taxon>
        <taxon>Chlorophyta</taxon>
        <taxon>Pyramimonadophyceae</taxon>
        <taxon>Pyramimonadales</taxon>
        <taxon>Pyramimonadaceae</taxon>
        <taxon>Cymbomonas</taxon>
    </lineage>
</organism>
<gene>
    <name evidence="7" type="ORF">CYMTET_23054</name>
    <name evidence="6" type="ORF">CYMTET_51088</name>
</gene>
<accession>A0AAE0L1L1</accession>
<evidence type="ECO:0000313" key="8">
    <source>
        <dbReference type="Proteomes" id="UP001190700"/>
    </source>
</evidence>
<evidence type="ECO:0000313" key="6">
    <source>
        <dbReference type="EMBL" id="KAK3238942.1"/>
    </source>
</evidence>
<dbReference type="EMBL" id="LGRX02011826">
    <property type="protein sequence ID" value="KAK3268444.1"/>
    <property type="molecule type" value="Genomic_DNA"/>
</dbReference>
<evidence type="ECO:0000256" key="4">
    <source>
        <dbReference type="SAM" id="Phobius"/>
    </source>
</evidence>
<feature type="domain" description="Cytochrome b5 heme-binding" evidence="5">
    <location>
        <begin position="244"/>
        <end position="333"/>
    </location>
</feature>
<feature type="compositionally biased region" description="Low complexity" evidence="3">
    <location>
        <begin position="367"/>
        <end position="377"/>
    </location>
</feature>
<dbReference type="InterPro" id="IPR016053">
    <property type="entry name" value="Haem_Oase-like"/>
</dbReference>
<dbReference type="InterPro" id="IPR050577">
    <property type="entry name" value="MAPR/NEUFC/NENF-like"/>
</dbReference>
<dbReference type="InterPro" id="IPR036400">
    <property type="entry name" value="Cyt_B5-like_heme/steroid_sf"/>
</dbReference>
<dbReference type="SUPFAM" id="SSF48613">
    <property type="entry name" value="Heme oxygenase-like"/>
    <property type="match status" value="1"/>
</dbReference>
<name>A0AAE0L1L1_9CHLO</name>
<dbReference type="PANTHER" id="PTHR10281:SF76">
    <property type="entry name" value="CALCUTTA CUP-RELATED"/>
    <property type="match status" value="1"/>
</dbReference>
<dbReference type="InterPro" id="IPR002051">
    <property type="entry name" value="Haem_Oase"/>
</dbReference>
<dbReference type="Gene3D" id="3.10.120.10">
    <property type="entry name" value="Cytochrome b5-like heme/steroid binding domain"/>
    <property type="match status" value="1"/>
</dbReference>
<feature type="transmembrane region" description="Helical" evidence="4">
    <location>
        <begin position="448"/>
        <end position="469"/>
    </location>
</feature>
<dbReference type="AlphaFoldDB" id="A0AAE0L1L1"/>
<keyword evidence="1" id="KW-0446">Lipid-binding</keyword>
<keyword evidence="4" id="KW-0812">Transmembrane</keyword>
<dbReference type="GO" id="GO:0004392">
    <property type="term" value="F:heme oxygenase (decyclizing) activity"/>
    <property type="evidence" value="ECO:0007669"/>
    <property type="project" value="InterPro"/>
</dbReference>
<dbReference type="Pfam" id="PF00173">
    <property type="entry name" value="Cyt-b5"/>
    <property type="match status" value="1"/>
</dbReference>
<evidence type="ECO:0000313" key="7">
    <source>
        <dbReference type="EMBL" id="KAK3268444.1"/>
    </source>
</evidence>
<dbReference type="GO" id="GO:0005496">
    <property type="term" value="F:steroid binding"/>
    <property type="evidence" value="ECO:0007669"/>
    <property type="project" value="UniProtKB-KW"/>
</dbReference>
<sequence>MASKYGSLRETEGHCKFFLKETASYHDRTMEHPLMQSIYDLRVTDGAYARYLQSLRSIFRALETERARQIMPATLVDPQLFRSDAIDADLDSFTSPVDRSESQSPAVQQYFGELMQESQLFDQETLICHHFLHYNAILSGGAFLGGCLKQMGKPSKLYEFHLKHASGGASQKSHQYVRDYMHRLDAIPGLNRQKMASLMRRVYELTEAIMDEAQALQPEVLRVHSLAHAECPSASSPADFAREVSLEELGSSTWAGERVWISIGGRVLDVTSSSSYAPGGAYGLFAGHDVSKCLGEMSLDEADLDDLEYDARASCTTWGAKLGRVYPAVGTLTEFPVSKRLPESIFVFDRNAAPLTRDDSSNDKNTSIESSSSRTTEPAAREMSTCPLTGQQGAACPLGFGSSKEGKVKVSSESVTSDSSQLKSGSCPFPFIFLHDPKLGWRLYHQRALDCTFGAMLGFVVGVFVMWMMKQMSQPPNGQPGTDSPQNWWEL</sequence>
<evidence type="ECO:0000256" key="1">
    <source>
        <dbReference type="ARBA" id="ARBA00022665"/>
    </source>
</evidence>
<dbReference type="SUPFAM" id="SSF55856">
    <property type="entry name" value="Cytochrome b5-like heme/steroid binding domain"/>
    <property type="match status" value="1"/>
</dbReference>
<comment type="caution">
    <text evidence="7">The sequence shown here is derived from an EMBL/GenBank/DDBJ whole genome shotgun (WGS) entry which is preliminary data.</text>
</comment>
<dbReference type="GO" id="GO:0016020">
    <property type="term" value="C:membrane"/>
    <property type="evidence" value="ECO:0007669"/>
    <property type="project" value="TreeGrafter"/>
</dbReference>
<dbReference type="PANTHER" id="PTHR10281">
    <property type="entry name" value="MEMBRANE-ASSOCIATED PROGESTERONE RECEPTOR COMPONENT-RELATED"/>
    <property type="match status" value="1"/>
</dbReference>
<dbReference type="Pfam" id="PF01126">
    <property type="entry name" value="Heme_oxygenase"/>
    <property type="match status" value="1"/>
</dbReference>